<protein>
    <recommendedName>
        <fullName evidence="4">Alpha/beta-hydrolase</fullName>
    </recommendedName>
</protein>
<comment type="caution">
    <text evidence="2">The sequence shown here is derived from an EMBL/GenBank/DDBJ whole genome shotgun (WGS) entry which is preliminary data.</text>
</comment>
<gene>
    <name evidence="2" type="ORF">OEA41_007960</name>
</gene>
<dbReference type="AlphaFoldDB" id="A0AAE0DNR5"/>
<dbReference type="Gene3D" id="3.40.50.1820">
    <property type="entry name" value="alpha/beta hydrolase"/>
    <property type="match status" value="1"/>
</dbReference>
<reference evidence="2" key="1">
    <citation type="submission" date="2022-11" db="EMBL/GenBank/DDBJ databases">
        <title>Chromosomal genome sequence assembly and mating type (MAT) locus characterization of the leprose asexual lichenized fungus Lepraria neglecta (Nyl.) Erichsen.</title>
        <authorList>
            <person name="Allen J.L."/>
            <person name="Pfeffer B."/>
        </authorList>
    </citation>
    <scope>NUCLEOTIDE SEQUENCE</scope>
    <source>
        <strain evidence="2">Allen 5258</strain>
    </source>
</reference>
<dbReference type="EMBL" id="JASNWA010000004">
    <property type="protein sequence ID" value="KAK3176637.1"/>
    <property type="molecule type" value="Genomic_DNA"/>
</dbReference>
<evidence type="ECO:0000256" key="1">
    <source>
        <dbReference type="SAM" id="SignalP"/>
    </source>
</evidence>
<dbReference type="SUPFAM" id="SSF53474">
    <property type="entry name" value="alpha/beta-Hydrolases"/>
    <property type="match status" value="1"/>
</dbReference>
<organism evidence="2 3">
    <name type="scientific">Lepraria neglecta</name>
    <dbReference type="NCBI Taxonomy" id="209136"/>
    <lineage>
        <taxon>Eukaryota</taxon>
        <taxon>Fungi</taxon>
        <taxon>Dikarya</taxon>
        <taxon>Ascomycota</taxon>
        <taxon>Pezizomycotina</taxon>
        <taxon>Lecanoromycetes</taxon>
        <taxon>OSLEUM clade</taxon>
        <taxon>Lecanoromycetidae</taxon>
        <taxon>Lecanorales</taxon>
        <taxon>Lecanorineae</taxon>
        <taxon>Stereocaulaceae</taxon>
        <taxon>Lepraria</taxon>
    </lineage>
</organism>
<dbReference type="CDD" id="cd12809">
    <property type="entry name" value="Esterase_713_like-2"/>
    <property type="match status" value="1"/>
</dbReference>
<dbReference type="InterPro" id="IPR050228">
    <property type="entry name" value="Carboxylesterase_BioH"/>
</dbReference>
<name>A0AAE0DNR5_9LECA</name>
<keyword evidence="1" id="KW-0732">Signal</keyword>
<evidence type="ECO:0000313" key="3">
    <source>
        <dbReference type="Proteomes" id="UP001276659"/>
    </source>
</evidence>
<dbReference type="Proteomes" id="UP001276659">
    <property type="component" value="Unassembled WGS sequence"/>
</dbReference>
<evidence type="ECO:0008006" key="4">
    <source>
        <dbReference type="Google" id="ProtNLM"/>
    </source>
</evidence>
<accession>A0AAE0DNR5</accession>
<dbReference type="PANTHER" id="PTHR43194:SF4">
    <property type="entry name" value="AB HYDROLASE-1 DOMAIN-CONTAINING PROTEIN"/>
    <property type="match status" value="1"/>
</dbReference>
<dbReference type="InterPro" id="IPR029058">
    <property type="entry name" value="AB_hydrolase_fold"/>
</dbReference>
<keyword evidence="3" id="KW-1185">Reference proteome</keyword>
<sequence>MIKKLLLFAAFALGSRAATVLPSVSPGEGATAGIVRPDAAYARRVFYVGGDYNNTATGTVLQNQIYIEQLTPAAGKTQPHPIIMLHGGDISGIVWLNKPDNGTGWASFFLNQGYEVFLVDEWSVGRSGPESTAYTSTDGSGIGYEIAEVAFSAPQLYNKYYQARFHTQWPGNGTYGDPIFDDYFSKFGPITIGPQAETIMRAAMCDLLRRIGPATFIAHSIGDQYALLASDECPDLVLAHVAVEGDQTPFGSYDNAANGANTSIPYRPYGIANTPLNYNPPITNARQLVQATVGTTTYTDGLLSNFSCVLQAETPAPRQLTNIAKVPQLFIVSEASIHITYDHCQVSYLQQAGVNVTFTHLPGVGIKGNGHYMMLEKNSDDIASYVNGWIQKTVK</sequence>
<feature type="chain" id="PRO_5042058150" description="Alpha/beta-hydrolase" evidence="1">
    <location>
        <begin position="18"/>
        <end position="395"/>
    </location>
</feature>
<dbReference type="PANTHER" id="PTHR43194">
    <property type="entry name" value="HYDROLASE ALPHA/BETA FOLD FAMILY"/>
    <property type="match status" value="1"/>
</dbReference>
<proteinExistence type="predicted"/>
<feature type="signal peptide" evidence="1">
    <location>
        <begin position="1"/>
        <end position="17"/>
    </location>
</feature>
<evidence type="ECO:0000313" key="2">
    <source>
        <dbReference type="EMBL" id="KAK3176637.1"/>
    </source>
</evidence>